<dbReference type="KEGG" id="sscu:CEP64_01615"/>
<gene>
    <name evidence="2" type="ORF">CEP64_01615</name>
</gene>
<evidence type="ECO:0000313" key="2">
    <source>
        <dbReference type="EMBL" id="ASE33338.1"/>
    </source>
</evidence>
<dbReference type="RefSeq" id="WP_058592375.1">
    <property type="nucleotide sequence ID" value="NZ_CP022046.2"/>
</dbReference>
<evidence type="ECO:0000259" key="1">
    <source>
        <dbReference type="Pfam" id="PF01073"/>
    </source>
</evidence>
<dbReference type="AlphaFoldDB" id="A0AAI8GSU2"/>
<dbReference type="Proteomes" id="UP000197058">
    <property type="component" value="Chromosome"/>
</dbReference>
<dbReference type="GO" id="GO:0006694">
    <property type="term" value="P:steroid biosynthetic process"/>
    <property type="evidence" value="ECO:0007669"/>
    <property type="project" value="InterPro"/>
</dbReference>
<name>A0AAI8GSU2_MAMSC</name>
<dbReference type="Pfam" id="PF01073">
    <property type="entry name" value="3Beta_HSD"/>
    <property type="match status" value="1"/>
</dbReference>
<protein>
    <submittedName>
        <fullName evidence="2">3-beta hydroxysteroid dehydrogenase</fullName>
    </submittedName>
</protein>
<dbReference type="InterPro" id="IPR036291">
    <property type="entry name" value="NAD(P)-bd_dom_sf"/>
</dbReference>
<evidence type="ECO:0000313" key="3">
    <source>
        <dbReference type="Proteomes" id="UP000197058"/>
    </source>
</evidence>
<sequence length="308" mass="35710">MKANVLISGGSGYIGKHLISTLKDIGNLYTITKYESDMMIDDEVTWRKCDIFVLKDMIEALKNIDIAIYYLDPNKKSAKLTQSTARNLNIIASHNMAKACKVNNVKKIIYIKGSPFDIETMEILSSTGIEVQVTEQSIKRPAVSIELQKSKIDDVRSVDRMPIPYKWDLEDVVKYYFQWLQETSGTLVRTELIGDIYYVYFQHRSKPLLKLKRVHPNIDEDIIQFKVIGGSLTVDLYEDNGMLEFRKLRLKNEFIVHLFNYVPRLPWSIYYLSQAPIHNVTMKGFEVDCRIKDFQLRSIAGEVKKYTK</sequence>
<proteinExistence type="predicted"/>
<feature type="domain" description="3-beta hydroxysteroid dehydrogenase/isomerase" evidence="1">
    <location>
        <begin position="6"/>
        <end position="111"/>
    </location>
</feature>
<accession>A0AAI8GSU2</accession>
<dbReference type="SUPFAM" id="SSF51735">
    <property type="entry name" value="NAD(P)-binding Rossmann-fold domains"/>
    <property type="match status" value="1"/>
</dbReference>
<dbReference type="InterPro" id="IPR002225">
    <property type="entry name" value="3Beta_OHSteriod_DH/Estase"/>
</dbReference>
<reference evidence="3" key="1">
    <citation type="submission" date="2017-06" db="EMBL/GenBank/DDBJ databases">
        <title>FDA dAtabase for Regulatory Grade micrObial Sequences (FDA-ARGOS): Supporting development and validation of Infectious Disease Dx tests.</title>
        <authorList>
            <person name="Goldberg B."/>
            <person name="Campos J."/>
            <person name="Tallon L."/>
            <person name="Sadzewicz L."/>
            <person name="Sengamalay N."/>
            <person name="Ott S."/>
            <person name="Godinez A."/>
            <person name="Nagaraj S."/>
            <person name="Vavikolanu K."/>
            <person name="Nadendla S."/>
            <person name="George J."/>
            <person name="Geyer C."/>
            <person name="Sichtig H."/>
        </authorList>
    </citation>
    <scope>NUCLEOTIDE SEQUENCE [LARGE SCALE GENOMIC DNA]</scope>
    <source>
        <strain evidence="3">FDAARGOS_285</strain>
    </source>
</reference>
<dbReference type="GO" id="GO:0016616">
    <property type="term" value="F:oxidoreductase activity, acting on the CH-OH group of donors, NAD or NADP as acceptor"/>
    <property type="evidence" value="ECO:0007669"/>
    <property type="project" value="InterPro"/>
</dbReference>
<dbReference type="EMBL" id="CP022046">
    <property type="protein sequence ID" value="ASE33338.1"/>
    <property type="molecule type" value="Genomic_DNA"/>
</dbReference>
<dbReference type="Gene3D" id="3.40.50.720">
    <property type="entry name" value="NAD(P)-binding Rossmann-like Domain"/>
    <property type="match status" value="1"/>
</dbReference>
<organism evidence="2 3">
    <name type="scientific">Mammaliicoccus sciuri</name>
    <name type="common">Staphylococcus sciuri</name>
    <dbReference type="NCBI Taxonomy" id="1296"/>
    <lineage>
        <taxon>Bacteria</taxon>
        <taxon>Bacillati</taxon>
        <taxon>Bacillota</taxon>
        <taxon>Bacilli</taxon>
        <taxon>Bacillales</taxon>
        <taxon>Staphylococcaceae</taxon>
        <taxon>Mammaliicoccus</taxon>
    </lineage>
</organism>